<protein>
    <recommendedName>
        <fullName evidence="9">C2H2-type domain-containing protein</fullName>
    </recommendedName>
</protein>
<keyword evidence="11" id="KW-1185">Reference proteome</keyword>
<evidence type="ECO:0000313" key="10">
    <source>
        <dbReference type="EMBL" id="GFY63159.1"/>
    </source>
</evidence>
<dbReference type="AlphaFoldDB" id="A0A8X6Y1C7"/>
<proteinExistence type="predicted"/>
<dbReference type="Gene3D" id="3.30.160.60">
    <property type="entry name" value="Classic Zinc Finger"/>
    <property type="match status" value="1"/>
</dbReference>
<evidence type="ECO:0000313" key="11">
    <source>
        <dbReference type="Proteomes" id="UP000886998"/>
    </source>
</evidence>
<keyword evidence="5" id="KW-0862">Zinc</keyword>
<evidence type="ECO:0000259" key="9">
    <source>
        <dbReference type="PROSITE" id="PS50157"/>
    </source>
</evidence>
<keyword evidence="7" id="KW-0539">Nucleus</keyword>
<dbReference type="PROSITE" id="PS00028">
    <property type="entry name" value="ZINC_FINGER_C2H2_1"/>
    <property type="match status" value="1"/>
</dbReference>
<dbReference type="OrthoDB" id="8922241at2759"/>
<name>A0A8X6Y1C7_9ARAC</name>
<dbReference type="InterPro" id="IPR036236">
    <property type="entry name" value="Znf_C2H2_sf"/>
</dbReference>
<dbReference type="EMBL" id="BMAV01014636">
    <property type="protein sequence ID" value="GFY63159.1"/>
    <property type="molecule type" value="Genomic_DNA"/>
</dbReference>
<dbReference type="PANTHER" id="PTHR24390:SF159">
    <property type="entry name" value="GROWTH FACTOR INDEPENDENT 1 TRANSCRIPTIONAL REPRESSOR"/>
    <property type="match status" value="1"/>
</dbReference>
<dbReference type="GO" id="GO:0003700">
    <property type="term" value="F:DNA-binding transcription factor activity"/>
    <property type="evidence" value="ECO:0007669"/>
    <property type="project" value="TreeGrafter"/>
</dbReference>
<evidence type="ECO:0000256" key="6">
    <source>
        <dbReference type="ARBA" id="ARBA00023125"/>
    </source>
</evidence>
<dbReference type="Proteomes" id="UP000886998">
    <property type="component" value="Unassembled WGS sequence"/>
</dbReference>
<evidence type="ECO:0000256" key="8">
    <source>
        <dbReference type="PROSITE-ProRule" id="PRU00042"/>
    </source>
</evidence>
<gene>
    <name evidence="10" type="ORF">TNIN_411891</name>
</gene>
<comment type="subcellular location">
    <subcellularLocation>
        <location evidence="1">Nucleus</location>
    </subcellularLocation>
</comment>
<dbReference type="PANTHER" id="PTHR24390">
    <property type="entry name" value="ZINC FINGER PROTEIN"/>
    <property type="match status" value="1"/>
</dbReference>
<reference evidence="10" key="1">
    <citation type="submission" date="2020-08" db="EMBL/GenBank/DDBJ databases">
        <title>Multicomponent nature underlies the extraordinary mechanical properties of spider dragline silk.</title>
        <authorList>
            <person name="Kono N."/>
            <person name="Nakamura H."/>
            <person name="Mori M."/>
            <person name="Yoshida Y."/>
            <person name="Ohtoshi R."/>
            <person name="Malay A.D."/>
            <person name="Moran D.A.P."/>
            <person name="Tomita M."/>
            <person name="Numata K."/>
            <person name="Arakawa K."/>
        </authorList>
    </citation>
    <scope>NUCLEOTIDE SEQUENCE</scope>
</reference>
<keyword evidence="4 8" id="KW-0863">Zinc-finger</keyword>
<dbReference type="GO" id="GO:0006357">
    <property type="term" value="P:regulation of transcription by RNA polymerase II"/>
    <property type="evidence" value="ECO:0007669"/>
    <property type="project" value="TreeGrafter"/>
</dbReference>
<evidence type="ECO:0000256" key="4">
    <source>
        <dbReference type="ARBA" id="ARBA00022771"/>
    </source>
</evidence>
<comment type="caution">
    <text evidence="10">The sequence shown here is derived from an EMBL/GenBank/DDBJ whole genome shotgun (WGS) entry which is preliminary data.</text>
</comment>
<feature type="domain" description="C2H2-type" evidence="9">
    <location>
        <begin position="68"/>
        <end position="95"/>
    </location>
</feature>
<dbReference type="GO" id="GO:0000978">
    <property type="term" value="F:RNA polymerase II cis-regulatory region sequence-specific DNA binding"/>
    <property type="evidence" value="ECO:0007669"/>
    <property type="project" value="TreeGrafter"/>
</dbReference>
<dbReference type="PROSITE" id="PS50157">
    <property type="entry name" value="ZINC_FINGER_C2H2_2"/>
    <property type="match status" value="1"/>
</dbReference>
<keyword evidence="6" id="KW-0238">DNA-binding</keyword>
<accession>A0A8X6Y1C7</accession>
<keyword evidence="2" id="KW-0479">Metal-binding</keyword>
<sequence length="164" mass="18840">MAEGNASLVKEEYRYFCAPCKKEFSFTQTSFFISISSEESGFTCIKCGKAFTSGFKTKKTDFFDFLPYCCGDCGIIFLTPNEHLAHSFEHTGEWPFRCFSCQRGFATNSYLESHLIIKNVQCIKCLEIFWGHFCSKCPPEVLREIDELLCKKCSHGSRDIKYLT</sequence>
<dbReference type="InterPro" id="IPR013087">
    <property type="entry name" value="Znf_C2H2_type"/>
</dbReference>
<dbReference type="SUPFAM" id="SSF57667">
    <property type="entry name" value="beta-beta-alpha zinc fingers"/>
    <property type="match status" value="1"/>
</dbReference>
<evidence type="ECO:0000256" key="3">
    <source>
        <dbReference type="ARBA" id="ARBA00022737"/>
    </source>
</evidence>
<evidence type="ECO:0000256" key="7">
    <source>
        <dbReference type="ARBA" id="ARBA00023242"/>
    </source>
</evidence>
<dbReference type="GO" id="GO:0005634">
    <property type="term" value="C:nucleus"/>
    <property type="evidence" value="ECO:0007669"/>
    <property type="project" value="UniProtKB-SubCell"/>
</dbReference>
<evidence type="ECO:0000256" key="2">
    <source>
        <dbReference type="ARBA" id="ARBA00022723"/>
    </source>
</evidence>
<organism evidence="10 11">
    <name type="scientific">Trichonephila inaurata madagascariensis</name>
    <dbReference type="NCBI Taxonomy" id="2747483"/>
    <lineage>
        <taxon>Eukaryota</taxon>
        <taxon>Metazoa</taxon>
        <taxon>Ecdysozoa</taxon>
        <taxon>Arthropoda</taxon>
        <taxon>Chelicerata</taxon>
        <taxon>Arachnida</taxon>
        <taxon>Araneae</taxon>
        <taxon>Araneomorphae</taxon>
        <taxon>Entelegynae</taxon>
        <taxon>Araneoidea</taxon>
        <taxon>Nephilidae</taxon>
        <taxon>Trichonephila</taxon>
        <taxon>Trichonephila inaurata</taxon>
    </lineage>
</organism>
<dbReference type="GO" id="GO:0008270">
    <property type="term" value="F:zinc ion binding"/>
    <property type="evidence" value="ECO:0007669"/>
    <property type="project" value="UniProtKB-KW"/>
</dbReference>
<evidence type="ECO:0000256" key="1">
    <source>
        <dbReference type="ARBA" id="ARBA00004123"/>
    </source>
</evidence>
<keyword evidence="3" id="KW-0677">Repeat</keyword>
<evidence type="ECO:0000256" key="5">
    <source>
        <dbReference type="ARBA" id="ARBA00022833"/>
    </source>
</evidence>